<evidence type="ECO:0000256" key="5">
    <source>
        <dbReference type="ARBA" id="ARBA00023136"/>
    </source>
</evidence>
<dbReference type="RefSeq" id="WP_191908386.1">
    <property type="nucleotide sequence ID" value="NZ_CP042906.1"/>
</dbReference>
<keyword evidence="2" id="KW-0812">Transmembrane</keyword>
<dbReference type="SUPFAM" id="SSF55073">
    <property type="entry name" value="Nucleotide cyclase"/>
    <property type="match status" value="1"/>
</dbReference>
<dbReference type="GO" id="GO:0009190">
    <property type="term" value="P:cyclic nucleotide biosynthetic process"/>
    <property type="evidence" value="ECO:0007669"/>
    <property type="project" value="InterPro"/>
</dbReference>
<dbReference type="PANTHER" id="PTHR11920">
    <property type="entry name" value="GUANYLYL CYCLASE"/>
    <property type="match status" value="1"/>
</dbReference>
<keyword evidence="4" id="KW-1133">Transmembrane helix</keyword>
<feature type="domain" description="Guanylate cyclase" evidence="8">
    <location>
        <begin position="220"/>
        <end position="351"/>
    </location>
</feature>
<dbReference type="GO" id="GO:0000166">
    <property type="term" value="F:nucleotide binding"/>
    <property type="evidence" value="ECO:0007669"/>
    <property type="project" value="UniProtKB-KW"/>
</dbReference>
<dbReference type="InterPro" id="IPR001054">
    <property type="entry name" value="A/G_cyclase"/>
</dbReference>
<evidence type="ECO:0000256" key="1">
    <source>
        <dbReference type="ARBA" id="ARBA00004370"/>
    </source>
</evidence>
<evidence type="ECO:0000256" key="6">
    <source>
        <dbReference type="ARBA" id="ARBA00023239"/>
    </source>
</evidence>
<dbReference type="SUPFAM" id="SSF55781">
    <property type="entry name" value="GAF domain-like"/>
    <property type="match status" value="1"/>
</dbReference>
<dbReference type="PANTHER" id="PTHR11920:SF335">
    <property type="entry name" value="GUANYLATE CYCLASE"/>
    <property type="match status" value="1"/>
</dbReference>
<dbReference type="Pfam" id="PF00211">
    <property type="entry name" value="Guanylate_cyc"/>
    <property type="match status" value="1"/>
</dbReference>
<protein>
    <recommendedName>
        <fullName evidence="8">Guanylate cyclase domain-containing protein</fullName>
    </recommendedName>
</protein>
<dbReference type="InterPro" id="IPR050401">
    <property type="entry name" value="Cyclic_nucleotide_synthase"/>
</dbReference>
<dbReference type="Gene3D" id="3.30.70.1230">
    <property type="entry name" value="Nucleotide cyclase"/>
    <property type="match status" value="1"/>
</dbReference>
<dbReference type="Pfam" id="PF01590">
    <property type="entry name" value="GAF"/>
    <property type="match status" value="1"/>
</dbReference>
<accession>A0A5J6MGB8</accession>
<dbReference type="InterPro" id="IPR003018">
    <property type="entry name" value="GAF"/>
</dbReference>
<dbReference type="KEGG" id="htq:FRZ44_05830"/>
<evidence type="ECO:0000256" key="7">
    <source>
        <dbReference type="RuleBase" id="RU000405"/>
    </source>
</evidence>
<name>A0A5J6MGB8_9PROT</name>
<dbReference type="SMART" id="SM00044">
    <property type="entry name" value="CYCc"/>
    <property type="match status" value="1"/>
</dbReference>
<dbReference type="AlphaFoldDB" id="A0A5J6MGB8"/>
<dbReference type="CDD" id="cd07302">
    <property type="entry name" value="CHD"/>
    <property type="match status" value="1"/>
</dbReference>
<dbReference type="Gene3D" id="3.30.450.40">
    <property type="match status" value="1"/>
</dbReference>
<proteinExistence type="inferred from homology"/>
<comment type="subcellular location">
    <subcellularLocation>
        <location evidence="1">Membrane</location>
    </subcellularLocation>
</comment>
<evidence type="ECO:0000256" key="3">
    <source>
        <dbReference type="ARBA" id="ARBA00022741"/>
    </source>
</evidence>
<dbReference type="SMART" id="SM00065">
    <property type="entry name" value="GAF"/>
    <property type="match status" value="1"/>
</dbReference>
<evidence type="ECO:0000313" key="10">
    <source>
        <dbReference type="Proteomes" id="UP000326202"/>
    </source>
</evidence>
<evidence type="ECO:0000313" key="9">
    <source>
        <dbReference type="EMBL" id="QEX15300.1"/>
    </source>
</evidence>
<dbReference type="EMBL" id="CP042906">
    <property type="protein sequence ID" value="QEX15300.1"/>
    <property type="molecule type" value="Genomic_DNA"/>
</dbReference>
<dbReference type="InterPro" id="IPR029016">
    <property type="entry name" value="GAF-like_dom_sf"/>
</dbReference>
<dbReference type="InterPro" id="IPR029787">
    <property type="entry name" value="Nucleotide_cyclase"/>
</dbReference>
<dbReference type="PROSITE" id="PS50125">
    <property type="entry name" value="GUANYLATE_CYCLASE_2"/>
    <property type="match status" value="1"/>
</dbReference>
<evidence type="ECO:0000256" key="4">
    <source>
        <dbReference type="ARBA" id="ARBA00022989"/>
    </source>
</evidence>
<comment type="similarity">
    <text evidence="7">Belongs to the adenylyl cyclase class-4/guanylyl cyclase family.</text>
</comment>
<dbReference type="GO" id="GO:0035556">
    <property type="term" value="P:intracellular signal transduction"/>
    <property type="evidence" value="ECO:0007669"/>
    <property type="project" value="InterPro"/>
</dbReference>
<evidence type="ECO:0000256" key="2">
    <source>
        <dbReference type="ARBA" id="ARBA00022692"/>
    </source>
</evidence>
<dbReference type="GO" id="GO:0004016">
    <property type="term" value="F:adenylate cyclase activity"/>
    <property type="evidence" value="ECO:0007669"/>
    <property type="project" value="UniProtKB-ARBA"/>
</dbReference>
<dbReference type="GO" id="GO:0016020">
    <property type="term" value="C:membrane"/>
    <property type="evidence" value="ECO:0007669"/>
    <property type="project" value="UniProtKB-SubCell"/>
</dbReference>
<sequence length="429" mass="47800">MNAPVPSNEAARLEALRSYAILDTAPELAYDELTGLAAQICECPVAVIGMIDETRDWKKSKYGLPPDFTGMPRELSICSSTICGNDLLVVPDLTADARFADNPFVVGSPNLRAYCGMPLINPEGYALGTLCVVDFQPHQLRFEQTEAVRKLARQVVSQLELRRAIRERERQMGDLEMARSELACERDRSDRLLHNILPDAIAQELKQSNKVVPKFYETATVMFADFEGFTRLTERLDPKGLIDQLDQFFSAFDDIAHRHRLEKLKTIGDAYMCVGGLPEVNRSHPVDACLAAMAILDYMARMNAQREKLRMPRWDLRIGLHTGPVMAGVVGQRKFIYDVWGDAVNLAARMESAGQGGRINLSEAVANRVRSLFEIEDRGAIEAKNKGPVPMFFLTRIKPGLARDDAGRLPNEAFTQEAAKLFPGYIAPA</sequence>
<reference evidence="9 10" key="1">
    <citation type="submission" date="2019-08" db="EMBL/GenBank/DDBJ databases">
        <title>Hyperibacter terrae gen. nov., sp. nov. and Hyperibacter viscosus sp. nov., two new members in the family Rhodospirillaceae isolated from the rhizosphere of Hypericum perforatum.</title>
        <authorList>
            <person name="Noviana Z."/>
        </authorList>
    </citation>
    <scope>NUCLEOTIDE SEQUENCE [LARGE SCALE GENOMIC DNA]</scope>
    <source>
        <strain evidence="9 10">R5913</strain>
    </source>
</reference>
<organism evidence="9 10">
    <name type="scientific">Hypericibacter terrae</name>
    <dbReference type="NCBI Taxonomy" id="2602015"/>
    <lineage>
        <taxon>Bacteria</taxon>
        <taxon>Pseudomonadati</taxon>
        <taxon>Pseudomonadota</taxon>
        <taxon>Alphaproteobacteria</taxon>
        <taxon>Rhodospirillales</taxon>
        <taxon>Dongiaceae</taxon>
        <taxon>Hypericibacter</taxon>
    </lineage>
</organism>
<evidence type="ECO:0000259" key="8">
    <source>
        <dbReference type="PROSITE" id="PS50125"/>
    </source>
</evidence>
<gene>
    <name evidence="9" type="ORF">FRZ44_05830</name>
</gene>
<keyword evidence="10" id="KW-1185">Reference proteome</keyword>
<keyword evidence="6 7" id="KW-0456">Lyase</keyword>
<keyword evidence="3" id="KW-0547">Nucleotide-binding</keyword>
<dbReference type="InterPro" id="IPR018297">
    <property type="entry name" value="A/G_cyclase_CS"/>
</dbReference>
<dbReference type="Proteomes" id="UP000326202">
    <property type="component" value="Chromosome"/>
</dbReference>
<keyword evidence="5" id="KW-0472">Membrane</keyword>
<dbReference type="PROSITE" id="PS00452">
    <property type="entry name" value="GUANYLATE_CYCLASE_1"/>
    <property type="match status" value="1"/>
</dbReference>